<name>A0ABP9B267_9ACTN</name>
<sequence>MAQELRISHVRDASSALIYTARHVRPPVLWCPASRCWVHAAPPHASIDPALWRPQISQYLQEIARAPETYNLEDQPTMEDWKPMPYMTWETLAESIRYASGPVVRDLKEILSGERAFRRESAMNPERWLSLCEKSAGAFVSRRDLISSFRRDCPNAVIGERAFLVLAREVLGRDGRFGPKGARGPWGFRARLPR</sequence>
<evidence type="ECO:0000313" key="1">
    <source>
        <dbReference type="EMBL" id="GAA4788208.1"/>
    </source>
</evidence>
<organism evidence="1 2">
    <name type="scientific">Streptomyces sanyensis</name>
    <dbReference type="NCBI Taxonomy" id="568869"/>
    <lineage>
        <taxon>Bacteria</taxon>
        <taxon>Bacillati</taxon>
        <taxon>Actinomycetota</taxon>
        <taxon>Actinomycetes</taxon>
        <taxon>Kitasatosporales</taxon>
        <taxon>Streptomycetaceae</taxon>
        <taxon>Streptomyces</taxon>
    </lineage>
</organism>
<accession>A0ABP9B267</accession>
<keyword evidence="2" id="KW-1185">Reference proteome</keyword>
<gene>
    <name evidence="1" type="ORF">GCM10023329_44210</name>
</gene>
<dbReference type="Proteomes" id="UP001501147">
    <property type="component" value="Unassembled WGS sequence"/>
</dbReference>
<evidence type="ECO:0000313" key="2">
    <source>
        <dbReference type="Proteomes" id="UP001501147"/>
    </source>
</evidence>
<protein>
    <submittedName>
        <fullName evidence="1">Uncharacterized protein</fullName>
    </submittedName>
</protein>
<comment type="caution">
    <text evidence="1">The sequence shown here is derived from an EMBL/GenBank/DDBJ whole genome shotgun (WGS) entry which is preliminary data.</text>
</comment>
<proteinExistence type="predicted"/>
<reference evidence="2" key="1">
    <citation type="journal article" date="2019" name="Int. J. Syst. Evol. Microbiol.">
        <title>The Global Catalogue of Microorganisms (GCM) 10K type strain sequencing project: providing services to taxonomists for standard genome sequencing and annotation.</title>
        <authorList>
            <consortium name="The Broad Institute Genomics Platform"/>
            <consortium name="The Broad Institute Genome Sequencing Center for Infectious Disease"/>
            <person name="Wu L."/>
            <person name="Ma J."/>
        </authorList>
    </citation>
    <scope>NUCLEOTIDE SEQUENCE [LARGE SCALE GENOMIC DNA]</scope>
    <source>
        <strain evidence="2">JCM 18324</strain>
    </source>
</reference>
<dbReference type="EMBL" id="BAABJV010000013">
    <property type="protein sequence ID" value="GAA4788208.1"/>
    <property type="molecule type" value="Genomic_DNA"/>
</dbReference>